<proteinExistence type="predicted"/>
<dbReference type="Proteomes" id="UP001285908">
    <property type="component" value="Unassembled WGS sequence"/>
</dbReference>
<dbReference type="RefSeq" id="XP_062692764.1">
    <property type="nucleotide sequence ID" value="XM_062835020.1"/>
</dbReference>
<evidence type="ECO:0000313" key="1">
    <source>
        <dbReference type="EMBL" id="KAK3492306.1"/>
    </source>
</evidence>
<keyword evidence="2" id="KW-1185">Reference proteome</keyword>
<protein>
    <submittedName>
        <fullName evidence="1">Uncharacterized protein</fullName>
    </submittedName>
</protein>
<comment type="caution">
    <text evidence="1">The sequence shown here is derived from an EMBL/GenBank/DDBJ whole genome shotgun (WGS) entry which is preliminary data.</text>
</comment>
<evidence type="ECO:0000313" key="2">
    <source>
        <dbReference type="Proteomes" id="UP001285908"/>
    </source>
</evidence>
<reference evidence="1 2" key="1">
    <citation type="journal article" date="2023" name="Mol. Phylogenet. Evol.">
        <title>Genome-scale phylogeny and comparative genomics of the fungal order Sordariales.</title>
        <authorList>
            <person name="Hensen N."/>
            <person name="Bonometti L."/>
            <person name="Westerberg I."/>
            <person name="Brannstrom I.O."/>
            <person name="Guillou S."/>
            <person name="Cros-Aarteil S."/>
            <person name="Calhoun S."/>
            <person name="Haridas S."/>
            <person name="Kuo A."/>
            <person name="Mondo S."/>
            <person name="Pangilinan J."/>
            <person name="Riley R."/>
            <person name="LaButti K."/>
            <person name="Andreopoulos B."/>
            <person name="Lipzen A."/>
            <person name="Chen C."/>
            <person name="Yan M."/>
            <person name="Daum C."/>
            <person name="Ng V."/>
            <person name="Clum A."/>
            <person name="Steindorff A."/>
            <person name="Ohm R.A."/>
            <person name="Martin F."/>
            <person name="Silar P."/>
            <person name="Natvig D.O."/>
            <person name="Lalanne C."/>
            <person name="Gautier V."/>
            <person name="Ament-Velasquez S.L."/>
            <person name="Kruys A."/>
            <person name="Hutchinson M.I."/>
            <person name="Powell A.J."/>
            <person name="Barry K."/>
            <person name="Miller A.N."/>
            <person name="Grigoriev I.V."/>
            <person name="Debuchy R."/>
            <person name="Gladieux P."/>
            <person name="Hiltunen Thoren M."/>
            <person name="Johannesson H."/>
        </authorList>
    </citation>
    <scope>NUCLEOTIDE SEQUENCE [LARGE SCALE GENOMIC DNA]</scope>
    <source>
        <strain evidence="1 2">FGSC 10403</strain>
    </source>
</reference>
<gene>
    <name evidence="1" type="ORF">B0T23DRAFT_317739</name>
</gene>
<accession>A0AAJ0MR59</accession>
<dbReference type="EMBL" id="JAULSX010000004">
    <property type="protein sequence ID" value="KAK3492306.1"/>
    <property type="molecule type" value="Genomic_DNA"/>
</dbReference>
<dbReference type="AlphaFoldDB" id="A0AAJ0MR59"/>
<dbReference type="GeneID" id="87872642"/>
<organism evidence="1 2">
    <name type="scientific">Neurospora hispaniola</name>
    <dbReference type="NCBI Taxonomy" id="588809"/>
    <lineage>
        <taxon>Eukaryota</taxon>
        <taxon>Fungi</taxon>
        <taxon>Dikarya</taxon>
        <taxon>Ascomycota</taxon>
        <taxon>Pezizomycotina</taxon>
        <taxon>Sordariomycetes</taxon>
        <taxon>Sordariomycetidae</taxon>
        <taxon>Sordariales</taxon>
        <taxon>Sordariaceae</taxon>
        <taxon>Neurospora</taxon>
    </lineage>
</organism>
<sequence>MKKNKRNNQGRAMSRTLKRRNFAGKNGIYNIRYHQLNRPNFLAKCVPVSFWCVSAS</sequence>
<name>A0AAJ0MR59_9PEZI</name>